<evidence type="ECO:0000313" key="4">
    <source>
        <dbReference type="Proteomes" id="UP001318682"/>
    </source>
</evidence>
<evidence type="ECO:0000256" key="2">
    <source>
        <dbReference type="SAM" id="SignalP"/>
    </source>
</evidence>
<keyword evidence="1" id="KW-0472">Membrane</keyword>
<dbReference type="InterPro" id="IPR022472">
    <property type="entry name" value="VPLPA-CTERM"/>
</dbReference>
<keyword evidence="1" id="KW-1133">Transmembrane helix</keyword>
<dbReference type="RefSeq" id="WP_262386506.1">
    <property type="nucleotide sequence ID" value="NZ_CP143423.1"/>
</dbReference>
<evidence type="ECO:0000256" key="1">
    <source>
        <dbReference type="SAM" id="Phobius"/>
    </source>
</evidence>
<feature type="signal peptide" evidence="2">
    <location>
        <begin position="1"/>
        <end position="20"/>
    </location>
</feature>
<sequence length="228" mass="23751">MYRSLILAGALALSTTAAFGAVVDFEDEAPLAADPTLFGVGTAYINGMITFTSTEVMQLVGVGPNPRSAFVPNDDPGQSATGPADFGKVFLTGDFNDDTDMTLSFSKAVTSAAFDIVDIDGGNDNNVGDNSEEQFVFTFINGLDVQASQTFTSRDLTGPLNDAGVIRVSYTGLFDKVTIVGTTPGGKRNIGWGIDNIELAPVPLPAAGLMLLGALGGLGLMRRAKRKS</sequence>
<keyword evidence="2" id="KW-0732">Signal</keyword>
<gene>
    <name evidence="3" type="ORF">ROLI_023600</name>
</gene>
<dbReference type="EMBL" id="CP143423">
    <property type="protein sequence ID" value="WVX49271.1"/>
    <property type="molecule type" value="Genomic_DNA"/>
</dbReference>
<name>A0ABZ2BVB0_9RHOB</name>
<feature type="transmembrane region" description="Helical" evidence="1">
    <location>
        <begin position="202"/>
        <end position="221"/>
    </location>
</feature>
<dbReference type="NCBIfam" id="TIGR03370">
    <property type="entry name" value="VPLPA-CTERM"/>
    <property type="match status" value="1"/>
</dbReference>
<proteinExistence type="predicted"/>
<dbReference type="Proteomes" id="UP001318682">
    <property type="component" value="Chromosome"/>
</dbReference>
<accession>A0ABZ2BVB0</accession>
<organism evidence="3 4">
    <name type="scientific">Roseobacter fucihabitans</name>
    <dbReference type="NCBI Taxonomy" id="1537242"/>
    <lineage>
        <taxon>Bacteria</taxon>
        <taxon>Pseudomonadati</taxon>
        <taxon>Pseudomonadota</taxon>
        <taxon>Alphaproteobacteria</taxon>
        <taxon>Rhodobacterales</taxon>
        <taxon>Roseobacteraceae</taxon>
        <taxon>Roseobacter</taxon>
    </lineage>
</organism>
<reference evidence="4" key="1">
    <citation type="submission" date="2024-01" db="EMBL/GenBank/DDBJ databases">
        <title>Roseobacter fucihabitans sp. nov., isolated from the brown alga Fucus spiralis.</title>
        <authorList>
            <person name="Hahnke S."/>
            <person name="Berger M."/>
            <person name="Schlingloff A."/>
            <person name="Athale I."/>
            <person name="Neumann-Schaal M."/>
            <person name="Adenaya A."/>
            <person name="Poehlein A."/>
            <person name="Daniel R."/>
            <person name="Pertersen J."/>
            <person name="Brinkhoff T."/>
        </authorList>
    </citation>
    <scope>NUCLEOTIDE SEQUENCE [LARGE SCALE GENOMIC DNA]</scope>
    <source>
        <strain evidence="4">B14</strain>
    </source>
</reference>
<feature type="chain" id="PRO_5047471671" description="VPLPA-CTERM protein sorting domain-containing protein" evidence="2">
    <location>
        <begin position="21"/>
        <end position="228"/>
    </location>
</feature>
<evidence type="ECO:0008006" key="5">
    <source>
        <dbReference type="Google" id="ProtNLM"/>
    </source>
</evidence>
<evidence type="ECO:0000313" key="3">
    <source>
        <dbReference type="EMBL" id="WVX49271.1"/>
    </source>
</evidence>
<keyword evidence="1" id="KW-0812">Transmembrane</keyword>
<protein>
    <recommendedName>
        <fullName evidence="5">VPLPA-CTERM protein sorting domain-containing protein</fullName>
    </recommendedName>
</protein>
<keyword evidence="4" id="KW-1185">Reference proteome</keyword>